<dbReference type="InterPro" id="IPR013128">
    <property type="entry name" value="Peptidase_C1A"/>
</dbReference>
<gene>
    <name evidence="12" type="ORF">XAT740_LOCUS8354</name>
</gene>
<evidence type="ECO:0000256" key="1">
    <source>
        <dbReference type="ARBA" id="ARBA00008455"/>
    </source>
</evidence>
<feature type="chain" id="PRO_5033003143" evidence="9">
    <location>
        <begin position="18"/>
        <end position="468"/>
    </location>
</feature>
<dbReference type="InterPro" id="IPR013201">
    <property type="entry name" value="Prot_inhib_I29"/>
</dbReference>
<proteinExistence type="inferred from homology"/>
<dbReference type="InterPro" id="IPR025660">
    <property type="entry name" value="Pept_his_AS"/>
</dbReference>
<comment type="caution">
    <text evidence="12">The sequence shown here is derived from an EMBL/GenBank/DDBJ whole genome shotgun (WGS) entry which is preliminary data.</text>
</comment>
<dbReference type="FunFam" id="3.90.70.10:FF:000057">
    <property type="entry name" value="Cysteine protease RD19A"/>
    <property type="match status" value="1"/>
</dbReference>
<comment type="similarity">
    <text evidence="1">Belongs to the peptidase C1 family.</text>
</comment>
<dbReference type="GO" id="GO:0008234">
    <property type="term" value="F:cysteine-type peptidase activity"/>
    <property type="evidence" value="ECO:0007669"/>
    <property type="project" value="UniProtKB-KW"/>
</dbReference>
<keyword evidence="6" id="KW-0865">Zymogen</keyword>
<dbReference type="InterPro" id="IPR025661">
    <property type="entry name" value="Pept_asp_AS"/>
</dbReference>
<feature type="domain" description="Peptidase C1A papain C-terminal" evidence="10">
    <location>
        <begin position="250"/>
        <end position="466"/>
    </location>
</feature>
<accession>A0A813ZZN6</accession>
<dbReference type="PRINTS" id="PR00705">
    <property type="entry name" value="PAPAIN"/>
</dbReference>
<keyword evidence="3 9" id="KW-0732">Signal</keyword>
<keyword evidence="7" id="KW-1015">Disulfide bond</keyword>
<keyword evidence="8" id="KW-0325">Glycoprotein</keyword>
<dbReference type="InterPro" id="IPR000668">
    <property type="entry name" value="Peptidase_C1A_C"/>
</dbReference>
<dbReference type="CDD" id="cd02248">
    <property type="entry name" value="Peptidase_C1A"/>
    <property type="match status" value="1"/>
</dbReference>
<keyword evidence="2" id="KW-0645">Protease</keyword>
<dbReference type="Gene3D" id="3.90.70.10">
    <property type="entry name" value="Cysteine proteinases"/>
    <property type="match status" value="1"/>
</dbReference>
<keyword evidence="4" id="KW-0378">Hydrolase</keyword>
<dbReference type="Proteomes" id="UP000663828">
    <property type="component" value="Unassembled WGS sequence"/>
</dbReference>
<evidence type="ECO:0000256" key="6">
    <source>
        <dbReference type="ARBA" id="ARBA00023145"/>
    </source>
</evidence>
<dbReference type="Pfam" id="PF08246">
    <property type="entry name" value="Inhibitor_I29"/>
    <property type="match status" value="1"/>
</dbReference>
<evidence type="ECO:0000256" key="2">
    <source>
        <dbReference type="ARBA" id="ARBA00022670"/>
    </source>
</evidence>
<evidence type="ECO:0000256" key="9">
    <source>
        <dbReference type="SAM" id="SignalP"/>
    </source>
</evidence>
<evidence type="ECO:0000313" key="13">
    <source>
        <dbReference type="Proteomes" id="UP000663828"/>
    </source>
</evidence>
<dbReference type="EMBL" id="CAJNOR010000415">
    <property type="protein sequence ID" value="CAF0907485.1"/>
    <property type="molecule type" value="Genomic_DNA"/>
</dbReference>
<evidence type="ECO:0000256" key="3">
    <source>
        <dbReference type="ARBA" id="ARBA00022729"/>
    </source>
</evidence>
<sequence>MWLVSFLFVLFVVSIDGTERKTYEQKLSAVDTEITSFAHKALSEHFRNDRQMRTTHIVQIKTAVDIENSRQIYTVHFQVTSSDNDIKYECPVAVYDDPIGHIRALVRAIVCISLEQDSHNEQLIGGDVQRNANKIPYPFVSGTKIPIEHTSIDEVGEYDTYLFERFQRLHQKFYMDDKEKEKRFQVFKHNLNRIEQFNEQEEGTAIYGITHLSDLNEEEYTQYHLNERLSLSKDIRVQSAESRNDPLQVTPDAFDWRNHSAVTDVKNQGQCGSCWAFSVTGNIEGVWKAKKGDLISLSEQELVDCDKVDEGCNGGFMTDAYGQIISMGGLMTEDDYKYEGKQHNQCLLDKSKIKVNIDSYVNITSDENGMAEWLATNAPISIGLNANMMQFYFRGVAHPRRAFCNPQGLNHGVLLVGYGVEQKSSKSIPFWIIKNSWGAHWGEKGYYRLYRGDGTCGVNLMCSSAIVN</sequence>
<dbReference type="SMART" id="SM00848">
    <property type="entry name" value="Inhibitor_I29"/>
    <property type="match status" value="1"/>
</dbReference>
<feature type="domain" description="Cathepsin propeptide inhibitor" evidence="11">
    <location>
        <begin position="163"/>
        <end position="220"/>
    </location>
</feature>
<dbReference type="PROSITE" id="PS00139">
    <property type="entry name" value="THIOL_PROTEASE_CYS"/>
    <property type="match status" value="1"/>
</dbReference>
<evidence type="ECO:0000313" key="12">
    <source>
        <dbReference type="EMBL" id="CAF0907485.1"/>
    </source>
</evidence>
<dbReference type="InterPro" id="IPR038765">
    <property type="entry name" value="Papain-like_cys_pep_sf"/>
</dbReference>
<evidence type="ECO:0000256" key="4">
    <source>
        <dbReference type="ARBA" id="ARBA00022801"/>
    </source>
</evidence>
<evidence type="ECO:0000256" key="7">
    <source>
        <dbReference type="ARBA" id="ARBA00023157"/>
    </source>
</evidence>
<dbReference type="PROSITE" id="PS00640">
    <property type="entry name" value="THIOL_PROTEASE_ASN"/>
    <property type="match status" value="1"/>
</dbReference>
<evidence type="ECO:0000259" key="11">
    <source>
        <dbReference type="SMART" id="SM00848"/>
    </source>
</evidence>
<reference evidence="12" key="1">
    <citation type="submission" date="2021-02" db="EMBL/GenBank/DDBJ databases">
        <authorList>
            <person name="Nowell W R."/>
        </authorList>
    </citation>
    <scope>NUCLEOTIDE SEQUENCE</scope>
</reference>
<dbReference type="SUPFAM" id="SSF54001">
    <property type="entry name" value="Cysteine proteinases"/>
    <property type="match status" value="1"/>
</dbReference>
<dbReference type="PANTHER" id="PTHR12411">
    <property type="entry name" value="CYSTEINE PROTEASE FAMILY C1-RELATED"/>
    <property type="match status" value="1"/>
</dbReference>
<dbReference type="GO" id="GO:0006508">
    <property type="term" value="P:proteolysis"/>
    <property type="evidence" value="ECO:0007669"/>
    <property type="project" value="UniProtKB-KW"/>
</dbReference>
<dbReference type="SMART" id="SM00645">
    <property type="entry name" value="Pept_C1"/>
    <property type="match status" value="1"/>
</dbReference>
<evidence type="ECO:0000259" key="10">
    <source>
        <dbReference type="SMART" id="SM00645"/>
    </source>
</evidence>
<keyword evidence="13" id="KW-1185">Reference proteome</keyword>
<name>A0A813ZZN6_ADIRI</name>
<organism evidence="12 13">
    <name type="scientific">Adineta ricciae</name>
    <name type="common">Rotifer</name>
    <dbReference type="NCBI Taxonomy" id="249248"/>
    <lineage>
        <taxon>Eukaryota</taxon>
        <taxon>Metazoa</taxon>
        <taxon>Spiralia</taxon>
        <taxon>Gnathifera</taxon>
        <taxon>Rotifera</taxon>
        <taxon>Eurotatoria</taxon>
        <taxon>Bdelloidea</taxon>
        <taxon>Adinetida</taxon>
        <taxon>Adinetidae</taxon>
        <taxon>Adineta</taxon>
    </lineage>
</organism>
<dbReference type="AlphaFoldDB" id="A0A813ZZN6"/>
<dbReference type="InterPro" id="IPR000169">
    <property type="entry name" value="Pept_cys_AS"/>
</dbReference>
<dbReference type="InterPro" id="IPR039417">
    <property type="entry name" value="Peptidase_C1A_papain-like"/>
</dbReference>
<keyword evidence="5" id="KW-0788">Thiol protease</keyword>
<evidence type="ECO:0000256" key="5">
    <source>
        <dbReference type="ARBA" id="ARBA00022807"/>
    </source>
</evidence>
<dbReference type="PROSITE" id="PS00639">
    <property type="entry name" value="THIOL_PROTEASE_HIS"/>
    <property type="match status" value="1"/>
</dbReference>
<dbReference type="GO" id="GO:0005737">
    <property type="term" value="C:cytoplasm"/>
    <property type="evidence" value="ECO:0007669"/>
    <property type="project" value="UniProtKB-ARBA"/>
</dbReference>
<feature type="signal peptide" evidence="9">
    <location>
        <begin position="1"/>
        <end position="17"/>
    </location>
</feature>
<evidence type="ECO:0000256" key="8">
    <source>
        <dbReference type="ARBA" id="ARBA00023180"/>
    </source>
</evidence>
<protein>
    <submittedName>
        <fullName evidence="12">Uncharacterized protein</fullName>
    </submittedName>
</protein>
<dbReference type="Pfam" id="PF00112">
    <property type="entry name" value="Peptidase_C1"/>
    <property type="match status" value="1"/>
</dbReference>